<dbReference type="Pfam" id="PF13403">
    <property type="entry name" value="Hint_2"/>
    <property type="match status" value="1"/>
</dbReference>
<dbReference type="InterPro" id="IPR003587">
    <property type="entry name" value="Hint_dom_N"/>
</dbReference>
<evidence type="ECO:0000313" key="2">
    <source>
        <dbReference type="EMBL" id="EAQ10398.1"/>
    </source>
</evidence>
<organism evidence="2 3">
    <name type="scientific">Maritimibacter alkaliphilus HTCC2654</name>
    <dbReference type="NCBI Taxonomy" id="314271"/>
    <lineage>
        <taxon>Bacteria</taxon>
        <taxon>Pseudomonadati</taxon>
        <taxon>Pseudomonadota</taxon>
        <taxon>Alphaproteobacteria</taxon>
        <taxon>Rhodobacterales</taxon>
        <taxon>Roseobacteraceae</taxon>
        <taxon>Maritimibacter</taxon>
    </lineage>
</organism>
<dbReference type="eggNOG" id="COG2931">
    <property type="taxonomic scope" value="Bacteria"/>
</dbReference>
<dbReference type="EMBL" id="AAMT01000043">
    <property type="protein sequence ID" value="EAQ10398.1"/>
    <property type="molecule type" value="Genomic_DNA"/>
</dbReference>
<accession>A3VMW9</accession>
<keyword evidence="3" id="KW-1185">Reference proteome</keyword>
<dbReference type="Gene3D" id="2.170.16.10">
    <property type="entry name" value="Hedgehog/Intein (Hint) domain"/>
    <property type="match status" value="1"/>
</dbReference>
<dbReference type="STRING" id="314271.RB2654_21553"/>
<evidence type="ECO:0000259" key="1">
    <source>
        <dbReference type="SMART" id="SM00306"/>
    </source>
</evidence>
<proteinExistence type="predicted"/>
<dbReference type="InterPro" id="IPR028992">
    <property type="entry name" value="Hedgehog/Intein_dom"/>
</dbReference>
<dbReference type="GO" id="GO:0016539">
    <property type="term" value="P:intein-mediated protein splicing"/>
    <property type="evidence" value="ECO:0007669"/>
    <property type="project" value="InterPro"/>
</dbReference>
<dbReference type="Proteomes" id="UP000002931">
    <property type="component" value="Unassembled WGS sequence"/>
</dbReference>
<dbReference type="HOGENOM" id="CLU_787089_0_0_5"/>
<dbReference type="AlphaFoldDB" id="A3VMW9"/>
<reference evidence="2 3" key="1">
    <citation type="journal article" date="2010" name="J. Bacteriol.">
        <title>Genome sequences of Pelagibaca bermudensis HTCC2601T and Maritimibacter alkaliphilus HTCC2654T, the type strains of two marine Roseobacter genera.</title>
        <authorList>
            <person name="Thrash J.C."/>
            <person name="Cho J.C."/>
            <person name="Ferriera S."/>
            <person name="Johnson J."/>
            <person name="Vergin K.L."/>
            <person name="Giovannoni S.J."/>
        </authorList>
    </citation>
    <scope>NUCLEOTIDE SEQUENCE [LARGE SCALE GENOMIC DNA]</scope>
    <source>
        <strain evidence="2 3">HTCC2654</strain>
    </source>
</reference>
<comment type="caution">
    <text evidence="2">The sequence shown here is derived from an EMBL/GenBank/DDBJ whole genome shotgun (WGS) entry which is preliminary data.</text>
</comment>
<sequence length="352" mass="39289">MATIRAVNTEIAKATGSNINSSGDESDFDLPLTDMTDLVIYTPLLDFDPYLFELGETHTLTWNDGDGAHTMYNAEVVRSDLKWGTANQGAVVFEGTDTDGNATQVLWTPDLNVHEWYANTQADGKHPMFWNTDQHPSTYGYVCFAAETRIETDRGLVRIDEIAVGDRVATLDHGYQEVRWVGHSRTRAKGDAAPIKFEAGAMGPHKTLRLSPNHRVVLRDQKMKQALGRAQVLVAAKALDGRPGISRDEGGMVDYYNLLFDQHEVIFAEGLACESLYLGQETRKILDAGETDPRAQYPDLDTVRGIQHTKSARPFMDVGHARAYFGALRRLRTGMIGRRHPRKKETVTLGRR</sequence>
<feature type="domain" description="Hint" evidence="1">
    <location>
        <begin position="141"/>
        <end position="236"/>
    </location>
</feature>
<protein>
    <recommendedName>
        <fullName evidence="1">Hint domain-containing protein</fullName>
    </recommendedName>
</protein>
<gene>
    <name evidence="2" type="ORF">RB2654_21553</name>
</gene>
<dbReference type="SUPFAM" id="SSF51294">
    <property type="entry name" value="Hedgehog/intein (Hint) domain"/>
    <property type="match status" value="1"/>
</dbReference>
<evidence type="ECO:0000313" key="3">
    <source>
        <dbReference type="Proteomes" id="UP000002931"/>
    </source>
</evidence>
<dbReference type="SMART" id="SM00306">
    <property type="entry name" value="HintN"/>
    <property type="match status" value="1"/>
</dbReference>
<dbReference type="InterPro" id="IPR006141">
    <property type="entry name" value="Intein_N"/>
</dbReference>
<dbReference type="InterPro" id="IPR036844">
    <property type="entry name" value="Hint_dom_sf"/>
</dbReference>
<dbReference type="PROSITE" id="PS50817">
    <property type="entry name" value="INTEIN_N_TER"/>
    <property type="match status" value="1"/>
</dbReference>
<name>A3VMW9_9RHOB</name>
<dbReference type="CDD" id="cd00081">
    <property type="entry name" value="Hint"/>
    <property type="match status" value="1"/>
</dbReference>